<keyword evidence="2" id="KW-1133">Transmembrane helix</keyword>
<feature type="transmembrane region" description="Helical" evidence="2">
    <location>
        <begin position="169"/>
        <end position="192"/>
    </location>
</feature>
<protein>
    <recommendedName>
        <fullName evidence="5">Protein DETOXIFICATION</fullName>
    </recommendedName>
</protein>
<dbReference type="InterPro" id="IPR002528">
    <property type="entry name" value="MATE_fam"/>
</dbReference>
<feature type="transmembrane region" description="Helical" evidence="2">
    <location>
        <begin position="136"/>
        <end position="157"/>
    </location>
</feature>
<name>A0A9W8ECL5_9FUNG</name>
<dbReference type="GO" id="GO:0015297">
    <property type="term" value="F:antiporter activity"/>
    <property type="evidence" value="ECO:0007669"/>
    <property type="project" value="InterPro"/>
</dbReference>
<evidence type="ECO:0000313" key="4">
    <source>
        <dbReference type="Proteomes" id="UP001150907"/>
    </source>
</evidence>
<dbReference type="AlphaFoldDB" id="A0A9W8ECL5"/>
<keyword evidence="2" id="KW-0812">Transmembrane</keyword>
<dbReference type="GO" id="GO:0042910">
    <property type="term" value="F:xenobiotic transmembrane transporter activity"/>
    <property type="evidence" value="ECO:0007669"/>
    <property type="project" value="InterPro"/>
</dbReference>
<organism evidence="3 4">
    <name type="scientific">Coemansia thaxteri</name>
    <dbReference type="NCBI Taxonomy" id="2663907"/>
    <lineage>
        <taxon>Eukaryota</taxon>
        <taxon>Fungi</taxon>
        <taxon>Fungi incertae sedis</taxon>
        <taxon>Zoopagomycota</taxon>
        <taxon>Kickxellomycotina</taxon>
        <taxon>Kickxellomycetes</taxon>
        <taxon>Kickxellales</taxon>
        <taxon>Kickxellaceae</taxon>
        <taxon>Coemansia</taxon>
    </lineage>
</organism>
<dbReference type="OrthoDB" id="2126698at2759"/>
<dbReference type="EMBL" id="JANBQF010000922">
    <property type="protein sequence ID" value="KAJ1998585.1"/>
    <property type="molecule type" value="Genomic_DNA"/>
</dbReference>
<sequence>MDGMLASDCDGDGYSTMVPGTTSHGSLHTRSSSSSALLEVNQVSSGCDTLALLPHRPQPLPLPPPQHAGLGESECDIDAEGVWAPANMRAEAVWLLRSSFPIVMSSLSQLLLMVPMLAAVGKLGTVALASMNLVSIYSGLGGIAPLSGMAMALDSLCSQAYTGSRDRRLLGVYLQRVLLCIVMVLVLIYPLWWNAAIIYRHLGVPLAVAEVTGRLLRMYFFGVAVLM</sequence>
<dbReference type="GO" id="GO:0016020">
    <property type="term" value="C:membrane"/>
    <property type="evidence" value="ECO:0007669"/>
    <property type="project" value="InterPro"/>
</dbReference>
<comment type="similarity">
    <text evidence="1">Belongs to the multi antimicrobial extrusion (MATE) (TC 2.A.66.1) family.</text>
</comment>
<reference evidence="3" key="1">
    <citation type="submission" date="2022-07" db="EMBL/GenBank/DDBJ databases">
        <title>Phylogenomic reconstructions and comparative analyses of Kickxellomycotina fungi.</title>
        <authorList>
            <person name="Reynolds N.K."/>
            <person name="Stajich J.E."/>
            <person name="Barry K."/>
            <person name="Grigoriev I.V."/>
            <person name="Crous P."/>
            <person name="Smith M.E."/>
        </authorList>
    </citation>
    <scope>NUCLEOTIDE SEQUENCE</scope>
    <source>
        <strain evidence="3">IMI 214461</strain>
    </source>
</reference>
<dbReference type="PANTHER" id="PTHR11206">
    <property type="entry name" value="MULTIDRUG RESISTANCE PROTEIN"/>
    <property type="match status" value="1"/>
</dbReference>
<dbReference type="Proteomes" id="UP001150907">
    <property type="component" value="Unassembled WGS sequence"/>
</dbReference>
<evidence type="ECO:0000313" key="3">
    <source>
        <dbReference type="EMBL" id="KAJ1998585.1"/>
    </source>
</evidence>
<keyword evidence="4" id="KW-1185">Reference proteome</keyword>
<feature type="non-terminal residue" evidence="3">
    <location>
        <position position="227"/>
    </location>
</feature>
<evidence type="ECO:0008006" key="5">
    <source>
        <dbReference type="Google" id="ProtNLM"/>
    </source>
</evidence>
<gene>
    <name evidence="3" type="ORF">H4R26_005402</name>
</gene>
<evidence type="ECO:0000256" key="1">
    <source>
        <dbReference type="ARBA" id="ARBA00010199"/>
    </source>
</evidence>
<keyword evidence="2" id="KW-0472">Membrane</keyword>
<accession>A0A9W8ECL5</accession>
<proteinExistence type="inferred from homology"/>
<dbReference type="Pfam" id="PF01554">
    <property type="entry name" value="MatE"/>
    <property type="match status" value="1"/>
</dbReference>
<comment type="caution">
    <text evidence="3">The sequence shown here is derived from an EMBL/GenBank/DDBJ whole genome shotgun (WGS) entry which is preliminary data.</text>
</comment>
<evidence type="ECO:0000256" key="2">
    <source>
        <dbReference type="SAM" id="Phobius"/>
    </source>
</evidence>